<sequence>MGMLIHGQCIYPLYTLPLQYPIHLAPTFVVAERDGELHQCLPAIVPNAYRDWRPLATGLTCSRGHAAKLTTRRFPLWPKSVRRCGSFPSPAPLFPPSLDATSAHCATRTPYPTNRRASLPWPRRDQNFTASSEYIISTILQIPALPPPIATLPPSHTPSALIYPSSSLYFAPRRYLIAPPNSSRVCASSKAYGGGLSPGIGGGERN</sequence>
<protein>
    <submittedName>
        <fullName evidence="1">Uncharacterized protein</fullName>
    </submittedName>
</protein>
<dbReference type="AlphaFoldDB" id="A0AAW0AE21"/>
<evidence type="ECO:0000313" key="2">
    <source>
        <dbReference type="Proteomes" id="UP001362999"/>
    </source>
</evidence>
<gene>
    <name evidence="1" type="ORF">R3P38DRAFT_1656130</name>
</gene>
<accession>A0AAW0AE21</accession>
<reference evidence="1 2" key="1">
    <citation type="journal article" date="2024" name="J Genomics">
        <title>Draft genome sequencing and assembly of Favolaschia claudopus CIRM-BRFM 2984 isolated from oak limbs.</title>
        <authorList>
            <person name="Navarro D."/>
            <person name="Drula E."/>
            <person name="Chaduli D."/>
            <person name="Cazenave R."/>
            <person name="Ahrendt S."/>
            <person name="Wang J."/>
            <person name="Lipzen A."/>
            <person name="Daum C."/>
            <person name="Barry K."/>
            <person name="Grigoriev I.V."/>
            <person name="Favel A."/>
            <person name="Rosso M.N."/>
            <person name="Martin F."/>
        </authorList>
    </citation>
    <scope>NUCLEOTIDE SEQUENCE [LARGE SCALE GENOMIC DNA]</scope>
    <source>
        <strain evidence="1 2">CIRM-BRFM 2984</strain>
    </source>
</reference>
<organism evidence="1 2">
    <name type="scientific">Favolaschia claudopus</name>
    <dbReference type="NCBI Taxonomy" id="2862362"/>
    <lineage>
        <taxon>Eukaryota</taxon>
        <taxon>Fungi</taxon>
        <taxon>Dikarya</taxon>
        <taxon>Basidiomycota</taxon>
        <taxon>Agaricomycotina</taxon>
        <taxon>Agaricomycetes</taxon>
        <taxon>Agaricomycetidae</taxon>
        <taxon>Agaricales</taxon>
        <taxon>Marasmiineae</taxon>
        <taxon>Mycenaceae</taxon>
        <taxon>Favolaschia</taxon>
    </lineage>
</organism>
<evidence type="ECO:0000313" key="1">
    <source>
        <dbReference type="EMBL" id="KAK7007530.1"/>
    </source>
</evidence>
<comment type="caution">
    <text evidence="1">The sequence shown here is derived from an EMBL/GenBank/DDBJ whole genome shotgun (WGS) entry which is preliminary data.</text>
</comment>
<dbReference type="Proteomes" id="UP001362999">
    <property type="component" value="Unassembled WGS sequence"/>
</dbReference>
<proteinExistence type="predicted"/>
<keyword evidence="2" id="KW-1185">Reference proteome</keyword>
<dbReference type="EMBL" id="JAWWNJ010000070">
    <property type="protein sequence ID" value="KAK7007530.1"/>
    <property type="molecule type" value="Genomic_DNA"/>
</dbReference>
<name>A0AAW0AE21_9AGAR</name>